<keyword evidence="6 7" id="KW-0472">Membrane</keyword>
<dbReference type="InterPro" id="IPR003439">
    <property type="entry name" value="ABC_transporter-like_ATP-bd"/>
</dbReference>
<proteinExistence type="predicted"/>
<dbReference type="GO" id="GO:0034040">
    <property type="term" value="F:ATPase-coupled lipid transmembrane transporter activity"/>
    <property type="evidence" value="ECO:0007669"/>
    <property type="project" value="TreeGrafter"/>
</dbReference>
<dbReference type="GO" id="GO:0005524">
    <property type="term" value="F:ATP binding"/>
    <property type="evidence" value="ECO:0007669"/>
    <property type="project" value="UniProtKB-KW"/>
</dbReference>
<dbReference type="InterPro" id="IPR039421">
    <property type="entry name" value="Type_1_exporter"/>
</dbReference>
<evidence type="ECO:0000256" key="2">
    <source>
        <dbReference type="ARBA" id="ARBA00022692"/>
    </source>
</evidence>
<keyword evidence="2 7" id="KW-0812">Transmembrane</keyword>
<feature type="domain" description="ABC transporter" evidence="8">
    <location>
        <begin position="329"/>
        <end position="534"/>
    </location>
</feature>
<reference evidence="10 11" key="1">
    <citation type="submission" date="2018-12" db="EMBL/GenBank/DDBJ databases">
        <title>Genome sequence from the cellulolytic species, Caldicellulosiruptor changbaiensis.</title>
        <authorList>
            <person name="Blumer-Schuette S.E."/>
            <person name="Mendoza C."/>
        </authorList>
    </citation>
    <scope>NUCLEOTIDE SEQUENCE [LARGE SCALE GENOMIC DNA]</scope>
    <source>
        <strain evidence="10 11">CBS-Z</strain>
    </source>
</reference>
<keyword evidence="11" id="KW-1185">Reference proteome</keyword>
<dbReference type="EMBL" id="CP034791">
    <property type="protein sequence ID" value="AZT90772.1"/>
    <property type="molecule type" value="Genomic_DNA"/>
</dbReference>
<dbReference type="SMART" id="SM00382">
    <property type="entry name" value="AAA"/>
    <property type="match status" value="1"/>
</dbReference>
<dbReference type="Gene3D" id="3.40.50.300">
    <property type="entry name" value="P-loop containing nucleotide triphosphate hydrolases"/>
    <property type="match status" value="1"/>
</dbReference>
<name>A0A3T0D7E9_9FIRM</name>
<dbReference type="Pfam" id="PF00664">
    <property type="entry name" value="ABC_membrane"/>
    <property type="match status" value="1"/>
</dbReference>
<dbReference type="InterPro" id="IPR036640">
    <property type="entry name" value="ABC1_TM_sf"/>
</dbReference>
<dbReference type="Proteomes" id="UP000282930">
    <property type="component" value="Chromosome"/>
</dbReference>
<feature type="transmembrane region" description="Helical" evidence="7">
    <location>
        <begin position="265"/>
        <end position="282"/>
    </location>
</feature>
<feature type="transmembrane region" description="Helical" evidence="7">
    <location>
        <begin position="127"/>
        <end position="146"/>
    </location>
</feature>
<dbReference type="PANTHER" id="PTHR24221">
    <property type="entry name" value="ATP-BINDING CASSETTE SUB-FAMILY B"/>
    <property type="match status" value="1"/>
</dbReference>
<evidence type="ECO:0000256" key="4">
    <source>
        <dbReference type="ARBA" id="ARBA00022840"/>
    </source>
</evidence>
<feature type="domain" description="ABC transmembrane type-1" evidence="9">
    <location>
        <begin position="16"/>
        <end position="285"/>
    </location>
</feature>
<dbReference type="InterPro" id="IPR003593">
    <property type="entry name" value="AAA+_ATPase"/>
</dbReference>
<dbReference type="GO" id="GO:0005886">
    <property type="term" value="C:plasma membrane"/>
    <property type="evidence" value="ECO:0007669"/>
    <property type="project" value="UniProtKB-SubCell"/>
</dbReference>
<dbReference type="InterPro" id="IPR011527">
    <property type="entry name" value="ABC1_TM_dom"/>
</dbReference>
<keyword evidence="4 10" id="KW-0067">ATP-binding</keyword>
<feature type="transmembrane region" description="Helical" evidence="7">
    <location>
        <begin position="9"/>
        <end position="32"/>
    </location>
</feature>
<evidence type="ECO:0000259" key="8">
    <source>
        <dbReference type="PROSITE" id="PS50893"/>
    </source>
</evidence>
<keyword evidence="5 7" id="KW-1133">Transmembrane helix</keyword>
<evidence type="ECO:0000313" key="11">
    <source>
        <dbReference type="Proteomes" id="UP000282930"/>
    </source>
</evidence>
<dbReference type="CDD" id="cd03228">
    <property type="entry name" value="ABCC_MRP_Like"/>
    <property type="match status" value="1"/>
</dbReference>
<dbReference type="SUPFAM" id="SSF52540">
    <property type="entry name" value="P-loop containing nucleoside triphosphate hydrolases"/>
    <property type="match status" value="1"/>
</dbReference>
<accession>A0A3T0D7E9</accession>
<evidence type="ECO:0000256" key="5">
    <source>
        <dbReference type="ARBA" id="ARBA00022989"/>
    </source>
</evidence>
<sequence length="535" mass="62048">MNFKYYVRIVLLLPTIFIVFINLIEGIVNIYISNTFAKLFSLAIQKDMEVFICNVVTFLLIYLIIISGKLFFSLLIEFFKENRIIELKKKLFMLFLNNKYSLIEKYGQGEILNRLEQDFNDIVKCFYVHYSSVFSALICLAGYFIFLGLKNFSLSVIFFGLWILPIFPLFFTIKYMNKIVEESHRADDELTGFIKQSFEGIEVIKAYNLYEWASLRFLSLEEVSKKCANEMEKVGTIEDILYNLCNNIAKFGTYIMLGLFLYKKLITPDLVVVFISLFPIVIDNFKVAAKGFQNLRVEKSSFERISEILNFDIEDQYGNMIQINEIENIVFKNVSFSYENSKSIFNKLNFRINKGDKILIMGSNGSGKTTLLKLIMGLYESFKGDILINGVPLSKVDFKSFSKHISFIPQNFTFFTQDIDNNLNMMIQDNLEDRKRSLLHLFGLDDILSKKINQLSDGQKQKISIIRGLLKKSSILIIDEPTNYLDTKSIEILKDILCKSEKTIIIVSHNIELASCVNKIWRIENQSVNEIAEIY</sequence>
<dbReference type="Gene3D" id="1.20.1560.10">
    <property type="entry name" value="ABC transporter type 1, transmembrane domain"/>
    <property type="match status" value="1"/>
</dbReference>
<feature type="transmembrane region" description="Helical" evidence="7">
    <location>
        <begin position="55"/>
        <end position="79"/>
    </location>
</feature>
<keyword evidence="3" id="KW-0547">Nucleotide-binding</keyword>
<feature type="transmembrane region" description="Helical" evidence="7">
    <location>
        <begin position="152"/>
        <end position="173"/>
    </location>
</feature>
<dbReference type="AlphaFoldDB" id="A0A3T0D7E9"/>
<evidence type="ECO:0000256" key="7">
    <source>
        <dbReference type="SAM" id="Phobius"/>
    </source>
</evidence>
<dbReference type="KEGG" id="ccha:ELD05_09035"/>
<comment type="subcellular location">
    <subcellularLocation>
        <location evidence="1">Cell membrane</location>
        <topology evidence="1">Multi-pass membrane protein</topology>
    </subcellularLocation>
</comment>
<dbReference type="RefSeq" id="WP_127352162.1">
    <property type="nucleotide sequence ID" value="NZ_CP034791.1"/>
</dbReference>
<dbReference type="GO" id="GO:0140359">
    <property type="term" value="F:ABC-type transporter activity"/>
    <property type="evidence" value="ECO:0007669"/>
    <property type="project" value="InterPro"/>
</dbReference>
<evidence type="ECO:0000313" key="10">
    <source>
        <dbReference type="EMBL" id="AZT90772.1"/>
    </source>
</evidence>
<dbReference type="InterPro" id="IPR027417">
    <property type="entry name" value="P-loop_NTPase"/>
</dbReference>
<protein>
    <submittedName>
        <fullName evidence="10">ABC transporter ATP-binding protein</fullName>
    </submittedName>
</protein>
<evidence type="ECO:0000259" key="9">
    <source>
        <dbReference type="PROSITE" id="PS50929"/>
    </source>
</evidence>
<dbReference type="PROSITE" id="PS50893">
    <property type="entry name" value="ABC_TRANSPORTER_2"/>
    <property type="match status" value="1"/>
</dbReference>
<gene>
    <name evidence="10" type="ORF">ELD05_09035</name>
</gene>
<dbReference type="PROSITE" id="PS50929">
    <property type="entry name" value="ABC_TM1F"/>
    <property type="match status" value="1"/>
</dbReference>
<dbReference type="Pfam" id="PF00005">
    <property type="entry name" value="ABC_tran"/>
    <property type="match status" value="1"/>
</dbReference>
<dbReference type="SUPFAM" id="SSF90123">
    <property type="entry name" value="ABC transporter transmembrane region"/>
    <property type="match status" value="1"/>
</dbReference>
<organism evidence="10 11">
    <name type="scientific">Caldicellulosiruptor changbaiensis</name>
    <dbReference type="NCBI Taxonomy" id="1222016"/>
    <lineage>
        <taxon>Bacteria</taxon>
        <taxon>Bacillati</taxon>
        <taxon>Bacillota</taxon>
        <taxon>Bacillota incertae sedis</taxon>
        <taxon>Caldicellulosiruptorales</taxon>
        <taxon>Caldicellulosiruptoraceae</taxon>
        <taxon>Caldicellulosiruptor</taxon>
    </lineage>
</organism>
<dbReference type="GO" id="GO:0016887">
    <property type="term" value="F:ATP hydrolysis activity"/>
    <property type="evidence" value="ECO:0007669"/>
    <property type="project" value="InterPro"/>
</dbReference>
<evidence type="ECO:0000256" key="6">
    <source>
        <dbReference type="ARBA" id="ARBA00023136"/>
    </source>
</evidence>
<evidence type="ECO:0000256" key="3">
    <source>
        <dbReference type="ARBA" id="ARBA00022741"/>
    </source>
</evidence>
<evidence type="ECO:0000256" key="1">
    <source>
        <dbReference type="ARBA" id="ARBA00004651"/>
    </source>
</evidence>
<dbReference type="PANTHER" id="PTHR24221:SF654">
    <property type="entry name" value="ATP-BINDING CASSETTE SUB-FAMILY B MEMBER 6"/>
    <property type="match status" value="1"/>
</dbReference>